<dbReference type="FunFam" id="1.10.10.10:FF:000001">
    <property type="entry name" value="LysR family transcriptional regulator"/>
    <property type="match status" value="1"/>
</dbReference>
<proteinExistence type="inferred from homology"/>
<feature type="domain" description="HTH lysR-type" evidence="5">
    <location>
        <begin position="2"/>
        <end position="59"/>
    </location>
</feature>
<dbReference type="Pfam" id="PF00126">
    <property type="entry name" value="HTH_1"/>
    <property type="match status" value="1"/>
</dbReference>
<dbReference type="SUPFAM" id="SSF46785">
    <property type="entry name" value="Winged helix' DNA-binding domain"/>
    <property type="match status" value="1"/>
</dbReference>
<dbReference type="GO" id="GO:0032993">
    <property type="term" value="C:protein-DNA complex"/>
    <property type="evidence" value="ECO:0007669"/>
    <property type="project" value="TreeGrafter"/>
</dbReference>
<comment type="similarity">
    <text evidence="1">Belongs to the LysR transcriptional regulatory family.</text>
</comment>
<keyword evidence="3 6" id="KW-0238">DNA-binding</keyword>
<dbReference type="SUPFAM" id="SSF53850">
    <property type="entry name" value="Periplasmic binding protein-like II"/>
    <property type="match status" value="1"/>
</dbReference>
<dbReference type="Gene3D" id="3.40.190.290">
    <property type="match status" value="1"/>
</dbReference>
<dbReference type="PANTHER" id="PTHR30346:SF28">
    <property type="entry name" value="HTH-TYPE TRANSCRIPTIONAL REGULATOR CYNR"/>
    <property type="match status" value="1"/>
</dbReference>
<keyword evidence="4" id="KW-0804">Transcription</keyword>
<evidence type="ECO:0000256" key="1">
    <source>
        <dbReference type="ARBA" id="ARBA00009437"/>
    </source>
</evidence>
<comment type="caution">
    <text evidence="6">The sequence shown here is derived from an EMBL/GenBank/DDBJ whole genome shotgun (WGS) entry which is preliminary data.</text>
</comment>
<gene>
    <name evidence="6" type="ORF">BXY39_1112</name>
</gene>
<evidence type="ECO:0000313" key="6">
    <source>
        <dbReference type="EMBL" id="RMB08479.1"/>
    </source>
</evidence>
<dbReference type="InParanoid" id="A0A3M0CNL7"/>
<dbReference type="GO" id="GO:0003700">
    <property type="term" value="F:DNA-binding transcription factor activity"/>
    <property type="evidence" value="ECO:0007669"/>
    <property type="project" value="InterPro"/>
</dbReference>
<dbReference type="InterPro" id="IPR036390">
    <property type="entry name" value="WH_DNA-bd_sf"/>
</dbReference>
<dbReference type="PROSITE" id="PS50931">
    <property type="entry name" value="HTH_LYSR"/>
    <property type="match status" value="1"/>
</dbReference>
<evidence type="ECO:0000313" key="7">
    <source>
        <dbReference type="Proteomes" id="UP000271227"/>
    </source>
</evidence>
<keyword evidence="2" id="KW-0805">Transcription regulation</keyword>
<evidence type="ECO:0000256" key="2">
    <source>
        <dbReference type="ARBA" id="ARBA00023015"/>
    </source>
</evidence>
<dbReference type="PANTHER" id="PTHR30346">
    <property type="entry name" value="TRANSCRIPTIONAL DUAL REGULATOR HCAR-RELATED"/>
    <property type="match status" value="1"/>
</dbReference>
<organism evidence="6 7">
    <name type="scientific">Eilatimonas milleporae</name>
    <dbReference type="NCBI Taxonomy" id="911205"/>
    <lineage>
        <taxon>Bacteria</taxon>
        <taxon>Pseudomonadati</taxon>
        <taxon>Pseudomonadota</taxon>
        <taxon>Alphaproteobacteria</taxon>
        <taxon>Kordiimonadales</taxon>
        <taxon>Kordiimonadaceae</taxon>
        <taxon>Eilatimonas</taxon>
    </lineage>
</organism>
<accession>A0A3M0CNL7</accession>
<dbReference type="EMBL" id="REFR01000010">
    <property type="protein sequence ID" value="RMB08479.1"/>
    <property type="molecule type" value="Genomic_DNA"/>
</dbReference>
<dbReference type="InterPro" id="IPR000847">
    <property type="entry name" value="LysR_HTH_N"/>
</dbReference>
<keyword evidence="7" id="KW-1185">Reference proteome</keyword>
<dbReference type="AlphaFoldDB" id="A0A3M0CNL7"/>
<dbReference type="Gene3D" id="1.10.10.10">
    <property type="entry name" value="Winged helix-like DNA-binding domain superfamily/Winged helix DNA-binding domain"/>
    <property type="match status" value="1"/>
</dbReference>
<sequence length="297" mass="32999">MFDLYLLRYFLAVVESGSFTRAAERVFVTQPTLSAGIKKLEAQVGQPLFERSSRRVFLTDAGTRFLPRAKAILHECNMAMQAVDDAPVRPVLRIGLLVTLPNRVMGRLLGAFHDANPSVTLEITDGTEQELLNRLDDRSLDYAISIDRGEGTYPALLLKEEAYVFIVARDHGLSGRRHISAADLREERMIVRSRCEVLSETSRYFTDHNVRPRLVYRTGNEGRALAMVAAGVGATVVPEGLVDDRVSSMTLTGFPYRRRLALLRPRYALSPGLEAVARCFEDSVKTHLGEGHGTAVP</sequence>
<dbReference type="Proteomes" id="UP000271227">
    <property type="component" value="Unassembled WGS sequence"/>
</dbReference>
<evidence type="ECO:0000256" key="3">
    <source>
        <dbReference type="ARBA" id="ARBA00023125"/>
    </source>
</evidence>
<dbReference type="CDD" id="cd05466">
    <property type="entry name" value="PBP2_LTTR_substrate"/>
    <property type="match status" value="1"/>
</dbReference>
<dbReference type="InterPro" id="IPR005119">
    <property type="entry name" value="LysR_subst-bd"/>
</dbReference>
<evidence type="ECO:0000256" key="4">
    <source>
        <dbReference type="ARBA" id="ARBA00023163"/>
    </source>
</evidence>
<name>A0A3M0CNL7_9PROT</name>
<dbReference type="RefSeq" id="WP_245998974.1">
    <property type="nucleotide sequence ID" value="NZ_REFR01000010.1"/>
</dbReference>
<reference evidence="6 7" key="1">
    <citation type="submission" date="2018-10" db="EMBL/GenBank/DDBJ databases">
        <title>Genomic Encyclopedia of Archaeal and Bacterial Type Strains, Phase II (KMG-II): from individual species to whole genera.</title>
        <authorList>
            <person name="Goeker M."/>
        </authorList>
    </citation>
    <scope>NUCLEOTIDE SEQUENCE [LARGE SCALE GENOMIC DNA]</scope>
    <source>
        <strain evidence="6 7">DSM 25217</strain>
    </source>
</reference>
<dbReference type="FunCoup" id="A0A3M0CNL7">
    <property type="interactions" value="49"/>
</dbReference>
<protein>
    <submittedName>
        <fullName evidence="6">DNA-binding transcriptional LysR family regulator</fullName>
    </submittedName>
</protein>
<dbReference type="Pfam" id="PF03466">
    <property type="entry name" value="LysR_substrate"/>
    <property type="match status" value="1"/>
</dbReference>
<dbReference type="GO" id="GO:0003677">
    <property type="term" value="F:DNA binding"/>
    <property type="evidence" value="ECO:0007669"/>
    <property type="project" value="UniProtKB-KW"/>
</dbReference>
<evidence type="ECO:0000259" key="5">
    <source>
        <dbReference type="PROSITE" id="PS50931"/>
    </source>
</evidence>
<dbReference type="InterPro" id="IPR036388">
    <property type="entry name" value="WH-like_DNA-bd_sf"/>
</dbReference>
<dbReference type="PRINTS" id="PR00039">
    <property type="entry name" value="HTHLYSR"/>
</dbReference>